<dbReference type="AlphaFoldDB" id="A0AA88ZQF1"/>
<evidence type="ECO:0000313" key="1">
    <source>
        <dbReference type="EMBL" id="KGM99481.1"/>
    </source>
</evidence>
<evidence type="ECO:0000313" key="2">
    <source>
        <dbReference type="Proteomes" id="UP000030016"/>
    </source>
</evidence>
<gene>
    <name evidence="1" type="ORF">Z969_10655</name>
</gene>
<reference evidence="1 2" key="1">
    <citation type="submission" date="2014-01" db="EMBL/GenBank/DDBJ databases">
        <title>Plasmidome dynamics in the species complex Clostridium novyi sensu lato converts strains of independent lineages into distinctly different pathogens.</title>
        <authorList>
            <person name="Skarin H."/>
            <person name="Segerman B."/>
        </authorList>
    </citation>
    <scope>NUCLEOTIDE SEQUENCE [LARGE SCALE GENOMIC DNA]</scope>
    <source>
        <strain evidence="1 2">4570</strain>
    </source>
</reference>
<dbReference type="Proteomes" id="UP000030016">
    <property type="component" value="Unassembled WGS sequence"/>
</dbReference>
<comment type="caution">
    <text evidence="1">The sequence shown here is derived from an EMBL/GenBank/DDBJ whole genome shotgun (WGS) entry which is preliminary data.</text>
</comment>
<protein>
    <submittedName>
        <fullName evidence="1">Uncharacterized protein</fullName>
    </submittedName>
</protein>
<accession>A0AA88ZQF1</accession>
<dbReference type="RefSeq" id="WP_039251075.1">
    <property type="nucleotide sequence ID" value="NZ_JDRX01000048.1"/>
</dbReference>
<organism evidence="1 2">
    <name type="scientific">Clostridium novyi A str. 4570</name>
    <dbReference type="NCBI Taxonomy" id="1444290"/>
    <lineage>
        <taxon>Bacteria</taxon>
        <taxon>Bacillati</taxon>
        <taxon>Bacillota</taxon>
        <taxon>Clostridia</taxon>
        <taxon>Eubacteriales</taxon>
        <taxon>Clostridiaceae</taxon>
        <taxon>Clostridium</taxon>
    </lineage>
</organism>
<name>A0AA88ZQF1_CLONO</name>
<proteinExistence type="predicted"/>
<sequence>MNFKKYKYIDETLSNKKMINNITSLKLLKANELFQMENYKSSKIIIDQILDELLLNETKLSPIVLNTLIKLSVLLGNFRKILKIINKNNLKILDLKEDFFYIEVISNYFKFLRKNNKYPSNYLNEKANNSTKKGFLYYILFLTCKNEDYSKDFLKISLHEEPLNLSAIYELIDLGEEINSKSLKFALEVENDLFNKLNYKKKKRKLWNIKT</sequence>
<dbReference type="EMBL" id="JDRX01000048">
    <property type="protein sequence ID" value="KGM99481.1"/>
    <property type="molecule type" value="Genomic_DNA"/>
</dbReference>